<dbReference type="CDD" id="cd00266">
    <property type="entry name" value="MADS_SRF_like"/>
    <property type="match status" value="1"/>
</dbReference>
<sequence length="267" mass="30619">MKGTDEQFQGPRNKKTKGKQKIDIEYIQMKQRRQITFYKRKSGLIKKSHELHTLTGSEVLLLMVSETGHIYTYATDKLQPMISLPNSQAFIQSCLQQEPSDQPLLDASMLSGESPSMTFDPTTIFGNSGESEKGLKDEPYIPTSLPRMEDFSIPFTRRDSNQSVRKDMIRPNTQILKMHEPPLLPEMSSSSMRNTSNYLVPKTPNYLGKVARSFNNTVNYSSSASFGGRNQNVNQTARVEEKEKVQEILRKMDDQYYYKDGKNPYNY</sequence>
<dbReference type="SMART" id="SM00432">
    <property type="entry name" value="MADS"/>
    <property type="match status" value="1"/>
</dbReference>
<dbReference type="InterPro" id="IPR033897">
    <property type="entry name" value="SRF-like_MADS-box"/>
</dbReference>
<keyword evidence="4" id="KW-0804">Transcription</keyword>
<dbReference type="Proteomes" id="UP001210925">
    <property type="component" value="Unassembled WGS sequence"/>
</dbReference>
<feature type="region of interest" description="Disordered" evidence="6">
    <location>
        <begin position="1"/>
        <end position="20"/>
    </location>
</feature>
<gene>
    <name evidence="8" type="ORF">HK103_001189</name>
</gene>
<organism evidence="8 9">
    <name type="scientific">Boothiomyces macroporosus</name>
    <dbReference type="NCBI Taxonomy" id="261099"/>
    <lineage>
        <taxon>Eukaryota</taxon>
        <taxon>Fungi</taxon>
        <taxon>Fungi incertae sedis</taxon>
        <taxon>Chytridiomycota</taxon>
        <taxon>Chytridiomycota incertae sedis</taxon>
        <taxon>Chytridiomycetes</taxon>
        <taxon>Rhizophydiales</taxon>
        <taxon>Terramycetaceae</taxon>
        <taxon>Boothiomyces</taxon>
    </lineage>
</organism>
<protein>
    <recommendedName>
        <fullName evidence="7">MADS-box domain-containing protein</fullName>
    </recommendedName>
</protein>
<dbReference type="AlphaFoldDB" id="A0AAD5UND1"/>
<dbReference type="GO" id="GO:0046983">
    <property type="term" value="F:protein dimerization activity"/>
    <property type="evidence" value="ECO:0007669"/>
    <property type="project" value="InterPro"/>
</dbReference>
<dbReference type="PROSITE" id="PS50066">
    <property type="entry name" value="MADS_BOX_2"/>
    <property type="match status" value="1"/>
</dbReference>
<dbReference type="GO" id="GO:0045944">
    <property type="term" value="P:positive regulation of transcription by RNA polymerase II"/>
    <property type="evidence" value="ECO:0007669"/>
    <property type="project" value="InterPro"/>
</dbReference>
<reference evidence="8" key="1">
    <citation type="submission" date="2020-05" db="EMBL/GenBank/DDBJ databases">
        <title>Phylogenomic resolution of chytrid fungi.</title>
        <authorList>
            <person name="Stajich J.E."/>
            <person name="Amses K."/>
            <person name="Simmons R."/>
            <person name="Seto K."/>
            <person name="Myers J."/>
            <person name="Bonds A."/>
            <person name="Quandt C.A."/>
            <person name="Barry K."/>
            <person name="Liu P."/>
            <person name="Grigoriev I."/>
            <person name="Longcore J.E."/>
            <person name="James T.Y."/>
        </authorList>
    </citation>
    <scope>NUCLEOTIDE SEQUENCE</scope>
    <source>
        <strain evidence="8">PLAUS21</strain>
    </source>
</reference>
<evidence type="ECO:0000256" key="6">
    <source>
        <dbReference type="SAM" id="MobiDB-lite"/>
    </source>
</evidence>
<evidence type="ECO:0000256" key="1">
    <source>
        <dbReference type="ARBA" id="ARBA00004123"/>
    </source>
</evidence>
<dbReference type="Gene3D" id="3.40.1810.10">
    <property type="entry name" value="Transcription factor, MADS-box"/>
    <property type="match status" value="1"/>
</dbReference>
<keyword evidence="3" id="KW-0238">DNA-binding</keyword>
<dbReference type="EMBL" id="JADGKB010000013">
    <property type="protein sequence ID" value="KAJ3260113.1"/>
    <property type="molecule type" value="Genomic_DNA"/>
</dbReference>
<evidence type="ECO:0000259" key="7">
    <source>
        <dbReference type="PROSITE" id="PS50066"/>
    </source>
</evidence>
<dbReference type="PANTHER" id="PTHR48019">
    <property type="entry name" value="SERUM RESPONSE FACTOR HOMOLOG"/>
    <property type="match status" value="1"/>
</dbReference>
<keyword evidence="5" id="KW-0539">Nucleus</keyword>
<keyword evidence="2" id="KW-0805">Transcription regulation</keyword>
<evidence type="ECO:0000256" key="3">
    <source>
        <dbReference type="ARBA" id="ARBA00023125"/>
    </source>
</evidence>
<dbReference type="GO" id="GO:0005634">
    <property type="term" value="C:nucleus"/>
    <property type="evidence" value="ECO:0007669"/>
    <property type="project" value="UniProtKB-SubCell"/>
</dbReference>
<dbReference type="GO" id="GO:0000981">
    <property type="term" value="F:DNA-binding transcription factor activity, RNA polymerase II-specific"/>
    <property type="evidence" value="ECO:0007669"/>
    <property type="project" value="InterPro"/>
</dbReference>
<dbReference type="Pfam" id="PF00319">
    <property type="entry name" value="SRF-TF"/>
    <property type="match status" value="1"/>
</dbReference>
<proteinExistence type="predicted"/>
<comment type="subcellular location">
    <subcellularLocation>
        <location evidence="1">Nucleus</location>
    </subcellularLocation>
</comment>
<dbReference type="InterPro" id="IPR002100">
    <property type="entry name" value="TF_MADSbox"/>
</dbReference>
<evidence type="ECO:0000256" key="2">
    <source>
        <dbReference type="ARBA" id="ARBA00023015"/>
    </source>
</evidence>
<dbReference type="PRINTS" id="PR00404">
    <property type="entry name" value="MADSDOMAIN"/>
</dbReference>
<dbReference type="InterPro" id="IPR036879">
    <property type="entry name" value="TF_MADSbox_sf"/>
</dbReference>
<dbReference type="GO" id="GO:0000987">
    <property type="term" value="F:cis-regulatory region sequence-specific DNA binding"/>
    <property type="evidence" value="ECO:0007669"/>
    <property type="project" value="InterPro"/>
</dbReference>
<dbReference type="FunFam" id="3.40.1810.10:FF:000002">
    <property type="entry name" value="Serum response factor b"/>
    <property type="match status" value="1"/>
</dbReference>
<evidence type="ECO:0000256" key="4">
    <source>
        <dbReference type="ARBA" id="ARBA00023163"/>
    </source>
</evidence>
<feature type="domain" description="MADS-box" evidence="7">
    <location>
        <begin position="17"/>
        <end position="77"/>
    </location>
</feature>
<keyword evidence="9" id="KW-1185">Reference proteome</keyword>
<accession>A0AAD5UND1</accession>
<evidence type="ECO:0000256" key="5">
    <source>
        <dbReference type="ARBA" id="ARBA00023242"/>
    </source>
</evidence>
<dbReference type="InterPro" id="IPR050142">
    <property type="entry name" value="MADS-box/MEF2_TF"/>
</dbReference>
<evidence type="ECO:0000313" key="9">
    <source>
        <dbReference type="Proteomes" id="UP001210925"/>
    </source>
</evidence>
<comment type="caution">
    <text evidence="8">The sequence shown here is derived from an EMBL/GenBank/DDBJ whole genome shotgun (WGS) entry which is preliminary data.</text>
</comment>
<name>A0AAD5UND1_9FUNG</name>
<dbReference type="SUPFAM" id="SSF55455">
    <property type="entry name" value="SRF-like"/>
    <property type="match status" value="1"/>
</dbReference>
<evidence type="ECO:0000313" key="8">
    <source>
        <dbReference type="EMBL" id="KAJ3260113.1"/>
    </source>
</evidence>